<dbReference type="GO" id="GO:0035999">
    <property type="term" value="P:tetrahydrofolate interconversion"/>
    <property type="evidence" value="ECO:0007669"/>
    <property type="project" value="UniProtKB-UniRule"/>
</dbReference>
<dbReference type="EC" id="1.5.1.5" evidence="11"/>
<dbReference type="Gene3D" id="3.40.50.10860">
    <property type="entry name" value="Leucine Dehydrogenase, chain A, domain 1"/>
    <property type="match status" value="1"/>
</dbReference>
<dbReference type="Pfam" id="PF00763">
    <property type="entry name" value="THF_DHG_CYH"/>
    <property type="match status" value="1"/>
</dbReference>
<evidence type="ECO:0000256" key="9">
    <source>
        <dbReference type="ARBA" id="ARBA00023167"/>
    </source>
</evidence>
<dbReference type="InterPro" id="IPR000672">
    <property type="entry name" value="THF_DH/CycHdrlase"/>
</dbReference>
<dbReference type="SUPFAM" id="SSF53223">
    <property type="entry name" value="Aminoacid dehydrogenase-like, N-terminal domain"/>
    <property type="match status" value="1"/>
</dbReference>
<evidence type="ECO:0000256" key="8">
    <source>
        <dbReference type="ARBA" id="ARBA00023102"/>
    </source>
</evidence>
<dbReference type="GO" id="GO:0005829">
    <property type="term" value="C:cytosol"/>
    <property type="evidence" value="ECO:0007669"/>
    <property type="project" value="TreeGrafter"/>
</dbReference>
<name>A0A2X0YZG7_9BACI</name>
<evidence type="ECO:0000256" key="7">
    <source>
        <dbReference type="ARBA" id="ARBA00023002"/>
    </source>
</evidence>
<comment type="function">
    <text evidence="11">Catalyzes the oxidation of 5,10-methylenetetrahydrofolate to 5,10-methenyltetrahydrofolate and then the hydrolysis of 5,10-methenyltetrahydrofolate to 10-formyltetrahydrofolate.</text>
</comment>
<dbReference type="GO" id="GO:0004477">
    <property type="term" value="F:methenyltetrahydrofolate cyclohydrolase activity"/>
    <property type="evidence" value="ECO:0007669"/>
    <property type="project" value="UniProtKB-UniRule"/>
</dbReference>
<keyword evidence="4 11" id="KW-0658">Purine biosynthesis</keyword>
<dbReference type="HAMAP" id="MF_01576">
    <property type="entry name" value="THF_DHG_CYH"/>
    <property type="match status" value="1"/>
</dbReference>
<gene>
    <name evidence="14" type="primary">folD_1</name>
    <name evidence="11" type="synonym">folD</name>
    <name evidence="14" type="ORF">NCTC7582_00002</name>
</gene>
<accession>A0A2X0YZG7</accession>
<evidence type="ECO:0000256" key="1">
    <source>
        <dbReference type="ARBA" id="ARBA00004777"/>
    </source>
</evidence>
<evidence type="ECO:0000259" key="12">
    <source>
        <dbReference type="Pfam" id="PF00763"/>
    </source>
</evidence>
<dbReference type="UniPathway" id="UPA00193"/>
<comment type="subunit">
    <text evidence="11">Homodimer.</text>
</comment>
<keyword evidence="10 11" id="KW-0511">Multifunctional enzyme</keyword>
<evidence type="ECO:0000256" key="10">
    <source>
        <dbReference type="ARBA" id="ARBA00023268"/>
    </source>
</evidence>
<dbReference type="InterPro" id="IPR020631">
    <property type="entry name" value="THF_DH/CycHdrlase_NAD-bd_dom"/>
</dbReference>
<dbReference type="InterPro" id="IPR046346">
    <property type="entry name" value="Aminoacid_DH-like_N_sf"/>
</dbReference>
<comment type="pathway">
    <text evidence="1 11">One-carbon metabolism; tetrahydrofolate interconversion.</text>
</comment>
<dbReference type="GO" id="GO:0009086">
    <property type="term" value="P:methionine biosynthetic process"/>
    <property type="evidence" value="ECO:0007669"/>
    <property type="project" value="UniProtKB-KW"/>
</dbReference>
<dbReference type="Pfam" id="PF02882">
    <property type="entry name" value="THF_DHG_CYH_C"/>
    <property type="match status" value="1"/>
</dbReference>
<dbReference type="EMBL" id="UAQE01000001">
    <property type="protein sequence ID" value="SPT95501.1"/>
    <property type="molecule type" value="Genomic_DNA"/>
</dbReference>
<dbReference type="PANTHER" id="PTHR48099">
    <property type="entry name" value="C-1-TETRAHYDROFOLATE SYNTHASE, CYTOPLASMIC-RELATED"/>
    <property type="match status" value="1"/>
</dbReference>
<organism evidence="14 15">
    <name type="scientific">Lysinibacillus capsici</name>
    <dbReference type="NCBI Taxonomy" id="2115968"/>
    <lineage>
        <taxon>Bacteria</taxon>
        <taxon>Bacillati</taxon>
        <taxon>Bacillota</taxon>
        <taxon>Bacilli</taxon>
        <taxon>Bacillales</taxon>
        <taxon>Bacillaceae</taxon>
        <taxon>Lysinibacillus</taxon>
    </lineage>
</organism>
<protein>
    <recommendedName>
        <fullName evidence="11">Bifunctional protein FolD</fullName>
    </recommendedName>
    <domain>
        <recommendedName>
            <fullName evidence="11">Methylenetetrahydrofolate dehydrogenase</fullName>
            <ecNumber evidence="11">1.5.1.5</ecNumber>
        </recommendedName>
    </domain>
    <domain>
        <recommendedName>
            <fullName evidence="11">Methenyltetrahydrofolate cyclohydrolase</fullName>
            <ecNumber evidence="11">3.5.4.9</ecNumber>
        </recommendedName>
    </domain>
</protein>
<sequence length="313" mass="34509">MTATIIEGKKVQLPLLKSLHEEVLEHKKNNIVPGMAIIMVDNGELLTRTNYALHVNLANQLGYLVKERVLSNDITEEELIHIIEGFNRDESIDGIIVLIPLPDSINVVNVINAIDPDKEIEGLHPLNAIGLFPTSNSPVNVPMCVTSSVLKVFDYHKINLDKKNIVILIDWSFLTSNPIATMVAKMGSLAILPPDVTIKIINTNTENLEEHCKEADVLIVSTEQVDLVKGNWIKPGACVVDFNPIQVGVKESNIHPGRKLPILKGSVEIESVKEVAKWIAPAAGGVGPVMLTMLMENVLNSSKRRHYNKMPIL</sequence>
<comment type="catalytic activity">
    <reaction evidence="11">
        <text>(6R)-5,10-methylene-5,6,7,8-tetrahydrofolate + NADP(+) = (6R)-5,10-methenyltetrahydrofolate + NADPH</text>
        <dbReference type="Rhea" id="RHEA:22812"/>
        <dbReference type="ChEBI" id="CHEBI:15636"/>
        <dbReference type="ChEBI" id="CHEBI:57455"/>
        <dbReference type="ChEBI" id="CHEBI:57783"/>
        <dbReference type="ChEBI" id="CHEBI:58349"/>
        <dbReference type="EC" id="1.5.1.5"/>
    </reaction>
</comment>
<keyword evidence="6 11" id="KW-0521">NADP</keyword>
<evidence type="ECO:0000256" key="11">
    <source>
        <dbReference type="HAMAP-Rule" id="MF_01576"/>
    </source>
</evidence>
<dbReference type="InterPro" id="IPR036291">
    <property type="entry name" value="NAD(P)-bd_dom_sf"/>
</dbReference>
<dbReference type="PRINTS" id="PR00085">
    <property type="entry name" value="THFDHDRGNASE"/>
</dbReference>
<dbReference type="SUPFAM" id="SSF51735">
    <property type="entry name" value="NAD(P)-binding Rossmann-fold domains"/>
    <property type="match status" value="1"/>
</dbReference>
<evidence type="ECO:0000256" key="4">
    <source>
        <dbReference type="ARBA" id="ARBA00022755"/>
    </source>
</evidence>
<dbReference type="Gene3D" id="3.40.50.720">
    <property type="entry name" value="NAD(P)-binding Rossmann-like Domain"/>
    <property type="match status" value="1"/>
</dbReference>
<comment type="caution">
    <text evidence="11">Lacks conserved residue(s) required for the propagation of feature annotation.</text>
</comment>
<evidence type="ECO:0000259" key="13">
    <source>
        <dbReference type="Pfam" id="PF02882"/>
    </source>
</evidence>
<proteinExistence type="inferred from homology"/>
<keyword evidence="7 11" id="KW-0560">Oxidoreductase</keyword>
<dbReference type="GO" id="GO:0000105">
    <property type="term" value="P:L-histidine biosynthetic process"/>
    <property type="evidence" value="ECO:0007669"/>
    <property type="project" value="UniProtKB-KW"/>
</dbReference>
<comment type="catalytic activity">
    <reaction evidence="11">
        <text>(6R)-5,10-methenyltetrahydrofolate + H2O = (6R)-10-formyltetrahydrofolate + H(+)</text>
        <dbReference type="Rhea" id="RHEA:23700"/>
        <dbReference type="ChEBI" id="CHEBI:15377"/>
        <dbReference type="ChEBI" id="CHEBI:15378"/>
        <dbReference type="ChEBI" id="CHEBI:57455"/>
        <dbReference type="ChEBI" id="CHEBI:195366"/>
        <dbReference type="EC" id="3.5.4.9"/>
    </reaction>
</comment>
<dbReference type="AlphaFoldDB" id="A0A2X0YZG7"/>
<evidence type="ECO:0000313" key="14">
    <source>
        <dbReference type="EMBL" id="SPT95501.1"/>
    </source>
</evidence>
<keyword evidence="3 11" id="KW-0028">Amino-acid biosynthesis</keyword>
<dbReference type="GO" id="GO:0004488">
    <property type="term" value="F:methylenetetrahydrofolate dehydrogenase (NADP+) activity"/>
    <property type="evidence" value="ECO:0007669"/>
    <property type="project" value="UniProtKB-UniRule"/>
</dbReference>
<evidence type="ECO:0000256" key="5">
    <source>
        <dbReference type="ARBA" id="ARBA00022801"/>
    </source>
</evidence>
<dbReference type="PANTHER" id="PTHR48099:SF5">
    <property type="entry name" value="C-1-TETRAHYDROFOLATE SYNTHASE, CYTOPLASMIC"/>
    <property type="match status" value="1"/>
</dbReference>
<keyword evidence="2 11" id="KW-0554">One-carbon metabolism</keyword>
<evidence type="ECO:0000256" key="2">
    <source>
        <dbReference type="ARBA" id="ARBA00022563"/>
    </source>
</evidence>
<evidence type="ECO:0000313" key="15">
    <source>
        <dbReference type="Proteomes" id="UP000251431"/>
    </source>
</evidence>
<keyword evidence="5 11" id="KW-0378">Hydrolase</keyword>
<keyword evidence="8 11" id="KW-0368">Histidine biosynthesis</keyword>
<reference evidence="14 15" key="1">
    <citation type="submission" date="2018-06" db="EMBL/GenBank/DDBJ databases">
        <authorList>
            <consortium name="Pathogen Informatics"/>
            <person name="Doyle S."/>
        </authorList>
    </citation>
    <scope>NUCLEOTIDE SEQUENCE [LARGE SCALE GENOMIC DNA]</scope>
    <source>
        <strain evidence="14 15">NCTC7582</strain>
    </source>
</reference>
<feature type="domain" description="Tetrahydrofolate dehydrogenase/cyclohydrolase NAD(P)-binding" evidence="13">
    <location>
        <begin position="144"/>
        <end position="305"/>
    </location>
</feature>
<dbReference type="Proteomes" id="UP000251431">
    <property type="component" value="Unassembled WGS sequence"/>
</dbReference>
<dbReference type="EC" id="3.5.4.9" evidence="11"/>
<dbReference type="InterPro" id="IPR020630">
    <property type="entry name" value="THF_DH/CycHdrlase_cat_dom"/>
</dbReference>
<dbReference type="RefSeq" id="WP_048395058.1">
    <property type="nucleotide sequence ID" value="NZ_CP185952.1"/>
</dbReference>
<evidence type="ECO:0000256" key="3">
    <source>
        <dbReference type="ARBA" id="ARBA00022605"/>
    </source>
</evidence>
<evidence type="ECO:0000256" key="6">
    <source>
        <dbReference type="ARBA" id="ARBA00022857"/>
    </source>
</evidence>
<comment type="similarity">
    <text evidence="11">Belongs to the tetrahydrofolate dehydrogenase/cyclohydrolase family.</text>
</comment>
<dbReference type="GO" id="GO:0006164">
    <property type="term" value="P:purine nucleotide biosynthetic process"/>
    <property type="evidence" value="ECO:0007669"/>
    <property type="project" value="UniProtKB-KW"/>
</dbReference>
<feature type="domain" description="Tetrahydrofolate dehydrogenase/cyclohydrolase catalytic" evidence="12">
    <location>
        <begin position="6"/>
        <end position="121"/>
    </location>
</feature>
<keyword evidence="9 11" id="KW-0486">Methionine biosynthesis</keyword>